<dbReference type="AlphaFoldDB" id="A0A844FHI9"/>
<accession>A0A844FHI9</accession>
<dbReference type="InterPro" id="IPR053959">
    <property type="entry name" value="YvlB/LiaX_N"/>
</dbReference>
<name>A0A844FHI9_9FIRM</name>
<feature type="domain" description="YvlB/LiaX N-terminal" evidence="1">
    <location>
        <begin position="3"/>
        <end position="34"/>
    </location>
</feature>
<sequence>MREEKIQILKMVEEGKVTTEEGIELLEALETREETESPNLDSPKWMRIRVFDPDDSTKVNVNVPISLLNIMMKVSNKFVPELKDNGLDEEDFKEILQAIQNGAEGKIVDIESDNGEKVEIIVE</sequence>
<gene>
    <name evidence="2" type="ORF">FYJ27_06675</name>
</gene>
<evidence type="ECO:0000313" key="2">
    <source>
        <dbReference type="EMBL" id="MSS43416.1"/>
    </source>
</evidence>
<reference evidence="2 3" key="1">
    <citation type="submission" date="2019-08" db="EMBL/GenBank/DDBJ databases">
        <title>In-depth cultivation of the pig gut microbiome towards novel bacterial diversity and tailored functional studies.</title>
        <authorList>
            <person name="Wylensek D."/>
            <person name="Hitch T.C.A."/>
            <person name="Clavel T."/>
        </authorList>
    </citation>
    <scope>NUCLEOTIDE SEQUENCE [LARGE SCALE GENOMIC DNA]</scope>
    <source>
        <strain evidence="2 3">Med78-601-WT-4W-RMD-3</strain>
    </source>
</reference>
<dbReference type="OrthoDB" id="9808584at2"/>
<comment type="caution">
    <text evidence="2">The sequence shown here is derived from an EMBL/GenBank/DDBJ whole genome shotgun (WGS) entry which is preliminary data.</text>
</comment>
<proteinExistence type="predicted"/>
<dbReference type="RefSeq" id="WP_154484102.1">
    <property type="nucleotide sequence ID" value="NZ_JBCLQA010000004.1"/>
</dbReference>
<organism evidence="2 3">
    <name type="scientific">Anaerosalibacter bizertensis</name>
    <dbReference type="NCBI Taxonomy" id="932217"/>
    <lineage>
        <taxon>Bacteria</taxon>
        <taxon>Bacillati</taxon>
        <taxon>Bacillota</taxon>
        <taxon>Tissierellia</taxon>
        <taxon>Tissierellales</taxon>
        <taxon>Sporanaerobacteraceae</taxon>
        <taxon>Anaerosalibacter</taxon>
    </lineage>
</organism>
<dbReference type="EMBL" id="VULR01000008">
    <property type="protein sequence ID" value="MSS43416.1"/>
    <property type="molecule type" value="Genomic_DNA"/>
</dbReference>
<dbReference type="Pfam" id="PF22746">
    <property type="entry name" value="SHOCT-like_DUF2089-C"/>
    <property type="match status" value="1"/>
</dbReference>
<evidence type="ECO:0000259" key="1">
    <source>
        <dbReference type="Pfam" id="PF22746"/>
    </source>
</evidence>
<evidence type="ECO:0000313" key="3">
    <source>
        <dbReference type="Proteomes" id="UP000462760"/>
    </source>
</evidence>
<dbReference type="Proteomes" id="UP000462760">
    <property type="component" value="Unassembled WGS sequence"/>
</dbReference>
<protein>
    <recommendedName>
        <fullName evidence="1">YvlB/LiaX N-terminal domain-containing protein</fullName>
    </recommendedName>
</protein>